<dbReference type="PANTHER" id="PTHR32114:SF2">
    <property type="entry name" value="ABC TRANSPORTER ABCH.3"/>
    <property type="match status" value="1"/>
</dbReference>
<evidence type="ECO:0000256" key="1">
    <source>
        <dbReference type="SAM" id="Coils"/>
    </source>
</evidence>
<dbReference type="EMBL" id="LPUF01000001">
    <property type="protein sequence ID" value="OQK16477.1"/>
    <property type="molecule type" value="Genomic_DNA"/>
</dbReference>
<keyword evidence="3" id="KW-1185">Reference proteome</keyword>
<evidence type="ECO:0000313" key="2">
    <source>
        <dbReference type="EMBL" id="OQK16477.1"/>
    </source>
</evidence>
<comment type="caution">
    <text evidence="2">The sequence shown here is derived from an EMBL/GenBank/DDBJ whole genome shotgun (WGS) entry which is preliminary data.</text>
</comment>
<evidence type="ECO:0000313" key="3">
    <source>
        <dbReference type="Proteomes" id="UP000191980"/>
    </source>
</evidence>
<feature type="coiled-coil region" evidence="1">
    <location>
        <begin position="15"/>
        <end position="102"/>
    </location>
</feature>
<protein>
    <recommendedName>
        <fullName evidence="4">Exonuclease SbcC</fullName>
    </recommendedName>
</protein>
<dbReference type="Proteomes" id="UP000191980">
    <property type="component" value="Unassembled WGS sequence"/>
</dbReference>
<name>A0A1V8M4I3_9GAMM</name>
<dbReference type="Pfam" id="PF13558">
    <property type="entry name" value="SbcC_Walker_B"/>
    <property type="match status" value="1"/>
</dbReference>
<organism evidence="2 3">
    <name type="scientific">Methyloprofundus sedimenti</name>
    <dbReference type="NCBI Taxonomy" id="1420851"/>
    <lineage>
        <taxon>Bacteria</taxon>
        <taxon>Pseudomonadati</taxon>
        <taxon>Pseudomonadota</taxon>
        <taxon>Gammaproteobacteria</taxon>
        <taxon>Methylococcales</taxon>
        <taxon>Methylococcaceae</taxon>
        <taxon>Methyloprofundus</taxon>
    </lineage>
</organism>
<feature type="coiled-coil region" evidence="1">
    <location>
        <begin position="520"/>
        <end position="580"/>
    </location>
</feature>
<gene>
    <name evidence="2" type="ORF">AU255_00795</name>
</gene>
<sequence length="780" mass="87350">MQQHVQLEATLIDHISQQQSKLQALQAQQDQALTDKNSLGVELKQAEHQANELSLTDLHQQKTQLEKHKENLDAALGIAVKALEIKANLLDDQNELRQAENALLLANATKAQIQLAQVNKQSQLQEAQQAFDLMQAASQKSAEDLRALLKDQQPCPVCGAAEHPWADLLQPIKQPLSDQQARLNTLQAEKEQLIQDLSEQLGIIKQADKNQQLSSGRIGQAKITQSHLHEQWLLIALDNKTEWVDIQEAYVIGLGNQSDALKAEYAKLKRQEEDALQQQQLLKKMRFQFEQLNQLYIDKSVATAALDKKLAELCSNLSAKKESVQRVKHELKNLIEILSIPLQQIDHWQADLTQAGDAFLQQIRAAVSLWQEKAEQQTRVKEQCLQLEKALLGAESEQTLQSKLYLQYKQELDRHTQQQQVLLAERSQYFSGISATEYAANLDRTLHQTEAKKQESAAQIITANTDVETSKAAIGHWQKEQQRRAENHIIAQQNLTAALQAQQISKQTLESLLSKDESWIKTQTEKNQALAIALQEAQAALKISTQNISAHQSDAPEELEEHIREQIEQLTGEQDKLTQDKENNAFALRSDDEKIATGKVLQDQLQTQQQSWEQWESLNELIGSSSGQKFRVFAQSLTLETLLSYTNSHLQEFARRYMLQRVPGSDLELQVIDRDMADEVRSVHSLSGGESFLVSLALALGLASLSSNKTQVESLFIDEGFGSLDQETLDIAIASLDTLQSLGRKVGVISHVAVLVERIGAQIVVQKLGGGQSSVTIRAN</sequence>
<dbReference type="Gene3D" id="3.40.50.300">
    <property type="entry name" value="P-loop containing nucleotide triphosphate hydrolases"/>
    <property type="match status" value="1"/>
</dbReference>
<dbReference type="AlphaFoldDB" id="A0A1V8M4I3"/>
<dbReference type="InterPro" id="IPR027417">
    <property type="entry name" value="P-loop_NTPase"/>
</dbReference>
<evidence type="ECO:0008006" key="4">
    <source>
        <dbReference type="Google" id="ProtNLM"/>
    </source>
</evidence>
<proteinExistence type="predicted"/>
<accession>A0A1V8M4I3</accession>
<dbReference type="STRING" id="1420851.AU255_00795"/>
<dbReference type="SUPFAM" id="SSF52540">
    <property type="entry name" value="P-loop containing nucleoside triphosphate hydrolases"/>
    <property type="match status" value="1"/>
</dbReference>
<reference evidence="2 3" key="1">
    <citation type="submission" date="2015-12" db="EMBL/GenBank/DDBJ databases">
        <authorList>
            <person name="Shamseldin A."/>
            <person name="Moawad H."/>
            <person name="Abd El-Rahim W.M."/>
            <person name="Sadowsky M.J."/>
        </authorList>
    </citation>
    <scope>NUCLEOTIDE SEQUENCE [LARGE SCALE GENOMIC DNA]</scope>
    <source>
        <strain evidence="2 3">WF1</strain>
    </source>
</reference>
<dbReference type="PANTHER" id="PTHR32114">
    <property type="entry name" value="ABC TRANSPORTER ABCH.3"/>
    <property type="match status" value="1"/>
</dbReference>
<keyword evidence="1" id="KW-0175">Coiled coil</keyword>